<evidence type="ECO:0000259" key="2">
    <source>
        <dbReference type="Pfam" id="PF13340"/>
    </source>
</evidence>
<evidence type="ECO:0000313" key="4">
    <source>
        <dbReference type="Proteomes" id="UP000326979"/>
    </source>
</evidence>
<keyword evidence="4" id="KW-1185">Reference proteome</keyword>
<feature type="region of interest" description="Disordered" evidence="1">
    <location>
        <begin position="102"/>
        <end position="122"/>
    </location>
</feature>
<dbReference type="OrthoDB" id="4338165at2"/>
<dbReference type="PANTHER" id="PTHR30007">
    <property type="entry name" value="PHP DOMAIN PROTEIN"/>
    <property type="match status" value="1"/>
</dbReference>
<sequence>MSAGLSQRLVPDGLWELVAPLLPSFNSRPQGGGTAPLDERAVFTAVVYVLTSGCAWRYLPETFGVSPATAHRRFTAWTEVGLWRRLHRAVLDELGAQATIAQPDDQRLHRKRRGRAGGRPPALDKAQYRRRNAVERCVNKWKQFRAVATRYDKRDYIFNGTPTVTAIVIWLRDTVQEPSETA</sequence>
<dbReference type="RefSeq" id="WP_152785774.1">
    <property type="nucleotide sequence ID" value="NZ_BAABEQ010000089.1"/>
</dbReference>
<dbReference type="EMBL" id="VJZE01000121">
    <property type="protein sequence ID" value="MPY41909.1"/>
    <property type="molecule type" value="Genomic_DNA"/>
</dbReference>
<organism evidence="3 4">
    <name type="scientific">Streptomyces phyllanthi</name>
    <dbReference type="NCBI Taxonomy" id="1803180"/>
    <lineage>
        <taxon>Bacteria</taxon>
        <taxon>Bacillati</taxon>
        <taxon>Actinomycetota</taxon>
        <taxon>Actinomycetes</taxon>
        <taxon>Kitasatosporales</taxon>
        <taxon>Streptomycetaceae</taxon>
        <taxon>Streptomyces</taxon>
    </lineage>
</organism>
<dbReference type="PANTHER" id="PTHR30007:SF1">
    <property type="entry name" value="BLR1914 PROTEIN"/>
    <property type="match status" value="1"/>
</dbReference>
<evidence type="ECO:0000256" key="1">
    <source>
        <dbReference type="SAM" id="MobiDB-lite"/>
    </source>
</evidence>
<name>A0A5N8W3N8_9ACTN</name>
<dbReference type="Proteomes" id="UP000326979">
    <property type="component" value="Unassembled WGS sequence"/>
</dbReference>
<accession>A0A5N8W3N8</accession>
<dbReference type="AlphaFoldDB" id="A0A5N8W3N8"/>
<proteinExistence type="predicted"/>
<comment type="caution">
    <text evidence="3">The sequence shown here is derived from an EMBL/GenBank/DDBJ whole genome shotgun (WGS) entry which is preliminary data.</text>
</comment>
<protein>
    <submittedName>
        <fullName evidence="3">Transposase</fullName>
    </submittedName>
</protein>
<evidence type="ECO:0000313" key="3">
    <source>
        <dbReference type="EMBL" id="MPY41909.1"/>
    </source>
</evidence>
<reference evidence="3 4" key="1">
    <citation type="submission" date="2019-07" db="EMBL/GenBank/DDBJ databases">
        <title>New species of Amycolatopsis and Streptomyces.</title>
        <authorList>
            <person name="Duangmal K."/>
            <person name="Teo W.F.A."/>
            <person name="Lipun K."/>
        </authorList>
    </citation>
    <scope>NUCLEOTIDE SEQUENCE [LARGE SCALE GENOMIC DNA]</scope>
    <source>
        <strain evidence="3 4">TISTR 2346</strain>
    </source>
</reference>
<dbReference type="Pfam" id="PF13340">
    <property type="entry name" value="DUF4096"/>
    <property type="match status" value="1"/>
</dbReference>
<gene>
    <name evidence="3" type="ORF">FNH04_18980</name>
</gene>
<feature type="domain" description="Insertion element IS402-like" evidence="2">
    <location>
        <begin position="11"/>
        <end position="87"/>
    </location>
</feature>
<dbReference type="InterPro" id="IPR025161">
    <property type="entry name" value="IS402-like_dom"/>
</dbReference>